<dbReference type="Gene3D" id="3.40.50.300">
    <property type="entry name" value="P-loop containing nucleotide triphosphate hydrolases"/>
    <property type="match status" value="1"/>
</dbReference>
<dbReference type="CDD" id="cd01898">
    <property type="entry name" value="Obg"/>
    <property type="match status" value="1"/>
</dbReference>
<dbReference type="EMBL" id="LAZR01000029">
    <property type="protein sequence ID" value="KKO02732.1"/>
    <property type="molecule type" value="Genomic_DNA"/>
</dbReference>
<dbReference type="Pfam" id="PF01926">
    <property type="entry name" value="MMR_HSR1"/>
    <property type="match status" value="1"/>
</dbReference>
<evidence type="ECO:0008006" key="7">
    <source>
        <dbReference type="Google" id="ProtNLM"/>
    </source>
</evidence>
<reference evidence="6" key="1">
    <citation type="journal article" date="2015" name="Nature">
        <title>Complex archaea that bridge the gap between prokaryotes and eukaryotes.</title>
        <authorList>
            <person name="Spang A."/>
            <person name="Saw J.H."/>
            <person name="Jorgensen S.L."/>
            <person name="Zaremba-Niedzwiedzka K."/>
            <person name="Martijn J."/>
            <person name="Lind A.E."/>
            <person name="van Eijk R."/>
            <person name="Schleper C."/>
            <person name="Guy L."/>
            <person name="Ettema T.J."/>
        </authorList>
    </citation>
    <scope>NUCLEOTIDE SEQUENCE</scope>
</reference>
<dbReference type="GO" id="GO:0000287">
    <property type="term" value="F:magnesium ion binding"/>
    <property type="evidence" value="ECO:0007669"/>
    <property type="project" value="InterPro"/>
</dbReference>
<evidence type="ECO:0000256" key="1">
    <source>
        <dbReference type="ARBA" id="ARBA00007699"/>
    </source>
</evidence>
<dbReference type="PROSITE" id="PS51710">
    <property type="entry name" value="G_OBG"/>
    <property type="match status" value="1"/>
</dbReference>
<dbReference type="InterPro" id="IPR006073">
    <property type="entry name" value="GTP-bd"/>
</dbReference>
<dbReference type="GO" id="GO:0005525">
    <property type="term" value="F:GTP binding"/>
    <property type="evidence" value="ECO:0007669"/>
    <property type="project" value="UniProtKB-KW"/>
</dbReference>
<sequence>MLIDDVKIRVKAGDGGRGAVAFSKVKMTLGPTGGDGGRGGSVYLEGVSDLSVLNQFRYKKELSAENGENGKKGFNDGADGKDLFLKVPVGTVIHNLFLKQDSEIVFVGQRSLMAEGGKGGRGNFKFRSSINTTPREFEEGSLGQEYELRLELKMIADVGFVGLPNVGKSSLLNELTKAKSKVANYLFTTLNPNLGVYYGLVLADVPGLIEGASLGKGLGIKFLRHIERTKILFHFISSESQDPLADYKTIRNELEVYNKELLLKPEYVFLTKTDLLPEKDIKKKMALLKKTGKEVLAVSIIDEKSLKLVEGVLREIIRQKQVH</sequence>
<gene>
    <name evidence="6" type="ORF">LCGC14_0101810</name>
</gene>
<dbReference type="NCBIfam" id="TIGR02729">
    <property type="entry name" value="Obg_CgtA"/>
    <property type="match status" value="1"/>
</dbReference>
<feature type="domain" description="OBG-type G" evidence="4">
    <location>
        <begin position="156"/>
        <end position="318"/>
    </location>
</feature>
<dbReference type="PROSITE" id="PS00905">
    <property type="entry name" value="GTP1_OBG"/>
    <property type="match status" value="1"/>
</dbReference>
<dbReference type="AlphaFoldDB" id="A0A0F9XT82"/>
<dbReference type="NCBIfam" id="NF008956">
    <property type="entry name" value="PRK12299.1"/>
    <property type="match status" value="1"/>
</dbReference>
<dbReference type="SUPFAM" id="SSF82051">
    <property type="entry name" value="Obg GTP-binding protein N-terminal domain"/>
    <property type="match status" value="1"/>
</dbReference>
<dbReference type="SUPFAM" id="SSF52540">
    <property type="entry name" value="P-loop containing nucleoside triphosphate hydrolases"/>
    <property type="match status" value="1"/>
</dbReference>
<dbReference type="FunFam" id="2.70.210.12:FF:000001">
    <property type="entry name" value="GTPase Obg"/>
    <property type="match status" value="1"/>
</dbReference>
<evidence type="ECO:0000259" key="4">
    <source>
        <dbReference type="PROSITE" id="PS51710"/>
    </source>
</evidence>
<dbReference type="PANTHER" id="PTHR11702:SF31">
    <property type="entry name" value="MITOCHONDRIAL RIBOSOME-ASSOCIATED GTPASE 2"/>
    <property type="match status" value="1"/>
</dbReference>
<dbReference type="PIRSF" id="PIRSF002401">
    <property type="entry name" value="GTP_bd_Obg/CgtA"/>
    <property type="match status" value="1"/>
</dbReference>
<evidence type="ECO:0000313" key="6">
    <source>
        <dbReference type="EMBL" id="KKO02732.1"/>
    </source>
</evidence>
<comment type="caution">
    <text evidence="6">The sequence shown here is derived from an EMBL/GenBank/DDBJ whole genome shotgun (WGS) entry which is preliminary data.</text>
</comment>
<dbReference type="InterPro" id="IPR006074">
    <property type="entry name" value="GTP1-OBG_CS"/>
</dbReference>
<feature type="domain" description="Obg" evidence="5">
    <location>
        <begin position="1"/>
        <end position="155"/>
    </location>
</feature>
<dbReference type="InterPro" id="IPR045086">
    <property type="entry name" value="OBG_GTPase"/>
</dbReference>
<dbReference type="Gene3D" id="2.70.210.12">
    <property type="entry name" value="GTP1/OBG domain"/>
    <property type="match status" value="1"/>
</dbReference>
<organism evidence="6">
    <name type="scientific">marine sediment metagenome</name>
    <dbReference type="NCBI Taxonomy" id="412755"/>
    <lineage>
        <taxon>unclassified sequences</taxon>
        <taxon>metagenomes</taxon>
        <taxon>ecological metagenomes</taxon>
    </lineage>
</organism>
<dbReference type="InterPro" id="IPR006169">
    <property type="entry name" value="GTP1_OBG_dom"/>
</dbReference>
<dbReference type="InterPro" id="IPR027417">
    <property type="entry name" value="P-loop_NTPase"/>
</dbReference>
<dbReference type="PANTHER" id="PTHR11702">
    <property type="entry name" value="DEVELOPMENTALLY REGULATED GTP-BINDING PROTEIN-RELATED"/>
    <property type="match status" value="1"/>
</dbReference>
<proteinExistence type="inferred from homology"/>
<evidence type="ECO:0000256" key="2">
    <source>
        <dbReference type="ARBA" id="ARBA00022741"/>
    </source>
</evidence>
<dbReference type="InterPro" id="IPR014100">
    <property type="entry name" value="GTP-bd_Obg/CgtA"/>
</dbReference>
<dbReference type="PROSITE" id="PS51883">
    <property type="entry name" value="OBG"/>
    <property type="match status" value="1"/>
</dbReference>
<comment type="similarity">
    <text evidence="1">Belongs to the TRAFAC class OBG-HflX-like GTPase superfamily. OBG GTPase family.</text>
</comment>
<evidence type="ECO:0000259" key="5">
    <source>
        <dbReference type="PROSITE" id="PS51883"/>
    </source>
</evidence>
<dbReference type="HAMAP" id="MF_01454">
    <property type="entry name" value="GTPase_Obg"/>
    <property type="match status" value="1"/>
</dbReference>
<dbReference type="InterPro" id="IPR031167">
    <property type="entry name" value="G_OBG"/>
</dbReference>
<evidence type="ECO:0000256" key="3">
    <source>
        <dbReference type="ARBA" id="ARBA00023134"/>
    </source>
</evidence>
<dbReference type="GO" id="GO:0003924">
    <property type="term" value="F:GTPase activity"/>
    <property type="evidence" value="ECO:0007669"/>
    <property type="project" value="InterPro"/>
</dbReference>
<dbReference type="Pfam" id="PF01018">
    <property type="entry name" value="GTP1_OBG"/>
    <property type="match status" value="1"/>
</dbReference>
<keyword evidence="2" id="KW-0547">Nucleotide-binding</keyword>
<name>A0A0F9XT82_9ZZZZ</name>
<dbReference type="PRINTS" id="PR00326">
    <property type="entry name" value="GTP1OBG"/>
</dbReference>
<protein>
    <recommendedName>
        <fullName evidence="7">OBG-type G domain-containing protein</fullName>
    </recommendedName>
</protein>
<accession>A0A0F9XT82</accession>
<dbReference type="InterPro" id="IPR036726">
    <property type="entry name" value="GTP1_OBG_dom_sf"/>
</dbReference>
<keyword evidence="3" id="KW-0342">GTP-binding</keyword>